<protein>
    <submittedName>
        <fullName evidence="2">Uncharacterized protein</fullName>
    </submittedName>
</protein>
<evidence type="ECO:0000256" key="1">
    <source>
        <dbReference type="SAM" id="Phobius"/>
    </source>
</evidence>
<proteinExistence type="predicted"/>
<gene>
    <name evidence="2" type="ORF">SAMN04488096_10636</name>
</gene>
<dbReference type="AlphaFoldDB" id="A0A1M6FAJ0"/>
<keyword evidence="1" id="KW-1133">Transmembrane helix</keyword>
<organism evidence="2 3">
    <name type="scientific">Mesonia phycicola</name>
    <dbReference type="NCBI Taxonomy" id="579105"/>
    <lineage>
        <taxon>Bacteria</taxon>
        <taxon>Pseudomonadati</taxon>
        <taxon>Bacteroidota</taxon>
        <taxon>Flavobacteriia</taxon>
        <taxon>Flavobacteriales</taxon>
        <taxon>Flavobacteriaceae</taxon>
        <taxon>Mesonia</taxon>
    </lineage>
</organism>
<accession>A0A1M6FAJ0</accession>
<name>A0A1M6FAJ0_9FLAO</name>
<dbReference type="OrthoDB" id="1452878at2"/>
<keyword evidence="3" id="KW-1185">Reference proteome</keyword>
<dbReference type="EMBL" id="FQYY01000006">
    <property type="protein sequence ID" value="SHI94778.1"/>
    <property type="molecule type" value="Genomic_DNA"/>
</dbReference>
<keyword evidence="1" id="KW-0812">Transmembrane</keyword>
<keyword evidence="1" id="KW-0472">Membrane</keyword>
<reference evidence="2 3" key="1">
    <citation type="submission" date="2016-11" db="EMBL/GenBank/DDBJ databases">
        <authorList>
            <person name="Jaros S."/>
            <person name="Januszkiewicz K."/>
            <person name="Wedrychowicz H."/>
        </authorList>
    </citation>
    <scope>NUCLEOTIDE SEQUENCE [LARGE SCALE GENOMIC DNA]</scope>
    <source>
        <strain evidence="2 3">DSM 21425</strain>
    </source>
</reference>
<sequence length="61" mass="6960">MKKALSIFIFAITSQVIFAHPGSEHHHESFIGEWAWLIIPAIAIAGLIWKFGNKKMKKIEK</sequence>
<feature type="transmembrane region" description="Helical" evidence="1">
    <location>
        <begin position="35"/>
        <end position="52"/>
    </location>
</feature>
<dbReference type="RefSeq" id="WP_073151135.1">
    <property type="nucleotide sequence ID" value="NZ_FQYY01000006.1"/>
</dbReference>
<dbReference type="Proteomes" id="UP000184225">
    <property type="component" value="Unassembled WGS sequence"/>
</dbReference>
<dbReference type="STRING" id="579105.SAMN04488096_10636"/>
<evidence type="ECO:0000313" key="2">
    <source>
        <dbReference type="EMBL" id="SHI94778.1"/>
    </source>
</evidence>
<evidence type="ECO:0000313" key="3">
    <source>
        <dbReference type="Proteomes" id="UP000184225"/>
    </source>
</evidence>